<evidence type="ECO:0000313" key="4">
    <source>
        <dbReference type="EMBL" id="MBK6006583.1"/>
    </source>
</evidence>
<dbReference type="InterPro" id="IPR006311">
    <property type="entry name" value="TAT_signal"/>
</dbReference>
<evidence type="ECO:0000256" key="1">
    <source>
        <dbReference type="ARBA" id="ARBA00022801"/>
    </source>
</evidence>
<protein>
    <submittedName>
        <fullName evidence="4">Dienelactone hydrolase family protein</fullName>
    </submittedName>
</protein>
<evidence type="ECO:0000259" key="3">
    <source>
        <dbReference type="Pfam" id="PF01738"/>
    </source>
</evidence>
<reference evidence="4" key="2">
    <citation type="submission" date="2021-01" db="EMBL/GenBank/DDBJ databases">
        <authorList>
            <person name="Kang M."/>
        </authorList>
    </citation>
    <scope>NUCLEOTIDE SEQUENCE</scope>
    <source>
        <strain evidence="4">KACC 17527</strain>
    </source>
</reference>
<sequence>MNSPMRTRRVLLAVLLLLTLWAASTGAQTLDPDATRAMADRNKDLTFPSEPREPSLFARTSNVIWRPAGSGPFPAVVIHHSCGGIRAEIWDWASRAVREGYVVMVLDSLGPRGVKLNCTPPTAVSIQRGVKDAFQALEHLQKLPAVDPKRVVHLGFSWGAMVGELASSAEVASILSAGPRFAAVASAYPICHLPASKTFPNDFDFLRHDVDTPLLLLLGEDDTEAPVKFCTPQLEALKAKSAPVEWHVYPNTTHCWDCSSMDNFRKTDFQGNSVVYRYSADTTEDSAKRIFEFFARALAHTQK</sequence>
<dbReference type="Gene3D" id="3.40.50.1820">
    <property type="entry name" value="alpha/beta hydrolase"/>
    <property type="match status" value="1"/>
</dbReference>
<dbReference type="Pfam" id="PF01738">
    <property type="entry name" value="DLH"/>
    <property type="match status" value="1"/>
</dbReference>
<keyword evidence="2" id="KW-0732">Signal</keyword>
<dbReference type="RefSeq" id="WP_201170256.1">
    <property type="nucleotide sequence ID" value="NZ_JAEPWM010000003.1"/>
</dbReference>
<feature type="chain" id="PRO_5037602238" evidence="2">
    <location>
        <begin position="28"/>
        <end position="303"/>
    </location>
</feature>
<organism evidence="4 5">
    <name type="scientific">Ramlibacter ginsenosidimutans</name>
    <dbReference type="NCBI Taxonomy" id="502333"/>
    <lineage>
        <taxon>Bacteria</taxon>
        <taxon>Pseudomonadati</taxon>
        <taxon>Pseudomonadota</taxon>
        <taxon>Betaproteobacteria</taxon>
        <taxon>Burkholderiales</taxon>
        <taxon>Comamonadaceae</taxon>
        <taxon>Ramlibacter</taxon>
    </lineage>
</organism>
<comment type="caution">
    <text evidence="4">The sequence shown here is derived from an EMBL/GenBank/DDBJ whole genome shotgun (WGS) entry which is preliminary data.</text>
</comment>
<dbReference type="AlphaFoldDB" id="A0A934TSL0"/>
<name>A0A934TSL0_9BURK</name>
<evidence type="ECO:0000256" key="2">
    <source>
        <dbReference type="SAM" id="SignalP"/>
    </source>
</evidence>
<dbReference type="GO" id="GO:0052689">
    <property type="term" value="F:carboxylic ester hydrolase activity"/>
    <property type="evidence" value="ECO:0007669"/>
    <property type="project" value="UniProtKB-ARBA"/>
</dbReference>
<feature type="domain" description="Dienelactone hydrolase" evidence="3">
    <location>
        <begin position="64"/>
        <end position="297"/>
    </location>
</feature>
<keyword evidence="1 4" id="KW-0378">Hydrolase</keyword>
<dbReference type="SUPFAM" id="SSF53474">
    <property type="entry name" value="alpha/beta-Hydrolases"/>
    <property type="match status" value="1"/>
</dbReference>
<proteinExistence type="predicted"/>
<reference evidence="4" key="1">
    <citation type="journal article" date="2012" name="J. Microbiol. Biotechnol.">
        <title>Ramlibacter ginsenosidimutans sp. nov., with ginsenoside-converting activity.</title>
        <authorList>
            <person name="Wang L."/>
            <person name="An D.S."/>
            <person name="Kim S.G."/>
            <person name="Jin F.X."/>
            <person name="Kim S.C."/>
            <person name="Lee S.T."/>
            <person name="Im W.T."/>
        </authorList>
    </citation>
    <scope>NUCLEOTIDE SEQUENCE</scope>
    <source>
        <strain evidence="4">KACC 17527</strain>
    </source>
</reference>
<feature type="signal peptide" evidence="2">
    <location>
        <begin position="1"/>
        <end position="27"/>
    </location>
</feature>
<dbReference type="InterPro" id="IPR050261">
    <property type="entry name" value="FrsA_esterase"/>
</dbReference>
<keyword evidence="5" id="KW-1185">Reference proteome</keyword>
<dbReference type="EMBL" id="JAEPWM010000003">
    <property type="protein sequence ID" value="MBK6006583.1"/>
    <property type="molecule type" value="Genomic_DNA"/>
</dbReference>
<dbReference type="InterPro" id="IPR029058">
    <property type="entry name" value="AB_hydrolase_fold"/>
</dbReference>
<accession>A0A934TSL0</accession>
<dbReference type="PANTHER" id="PTHR22946">
    <property type="entry name" value="DIENELACTONE HYDROLASE DOMAIN-CONTAINING PROTEIN-RELATED"/>
    <property type="match status" value="1"/>
</dbReference>
<gene>
    <name evidence="4" type="ORF">JJB11_10810</name>
</gene>
<dbReference type="PANTHER" id="PTHR22946:SF9">
    <property type="entry name" value="POLYKETIDE TRANSFERASE AF380"/>
    <property type="match status" value="1"/>
</dbReference>
<dbReference type="Proteomes" id="UP000630528">
    <property type="component" value="Unassembled WGS sequence"/>
</dbReference>
<dbReference type="InterPro" id="IPR002925">
    <property type="entry name" value="Dienelactn_hydro"/>
</dbReference>
<evidence type="ECO:0000313" key="5">
    <source>
        <dbReference type="Proteomes" id="UP000630528"/>
    </source>
</evidence>
<dbReference type="PROSITE" id="PS51318">
    <property type="entry name" value="TAT"/>
    <property type="match status" value="1"/>
</dbReference>